<protein>
    <submittedName>
        <fullName evidence="2">Uncharacterized protein</fullName>
    </submittedName>
</protein>
<feature type="compositionally biased region" description="Polar residues" evidence="1">
    <location>
        <begin position="100"/>
        <end position="111"/>
    </location>
</feature>
<dbReference type="Gramene" id="GBG72920">
    <property type="protein sequence ID" value="GBG72920"/>
    <property type="gene ID" value="CBR_g12641"/>
</dbReference>
<comment type="caution">
    <text evidence="2">The sequence shown here is derived from an EMBL/GenBank/DDBJ whole genome shotgun (WGS) entry which is preliminary data.</text>
</comment>
<feature type="region of interest" description="Disordered" evidence="1">
    <location>
        <begin position="79"/>
        <end position="111"/>
    </location>
</feature>
<dbReference type="AlphaFoldDB" id="A0A388KS74"/>
<evidence type="ECO:0000313" key="3">
    <source>
        <dbReference type="Proteomes" id="UP000265515"/>
    </source>
</evidence>
<keyword evidence="3" id="KW-1185">Reference proteome</keyword>
<reference evidence="2 3" key="1">
    <citation type="journal article" date="2018" name="Cell">
        <title>The Chara Genome: Secondary Complexity and Implications for Plant Terrestrialization.</title>
        <authorList>
            <person name="Nishiyama T."/>
            <person name="Sakayama H."/>
            <person name="Vries J.D."/>
            <person name="Buschmann H."/>
            <person name="Saint-Marcoux D."/>
            <person name="Ullrich K.K."/>
            <person name="Haas F.B."/>
            <person name="Vanderstraeten L."/>
            <person name="Becker D."/>
            <person name="Lang D."/>
            <person name="Vosolsobe S."/>
            <person name="Rombauts S."/>
            <person name="Wilhelmsson P.K.I."/>
            <person name="Janitza P."/>
            <person name="Kern R."/>
            <person name="Heyl A."/>
            <person name="Rumpler F."/>
            <person name="Villalobos L.I.A.C."/>
            <person name="Clay J.M."/>
            <person name="Skokan R."/>
            <person name="Toyoda A."/>
            <person name="Suzuki Y."/>
            <person name="Kagoshima H."/>
            <person name="Schijlen E."/>
            <person name="Tajeshwar N."/>
            <person name="Catarino B."/>
            <person name="Hetherington A.J."/>
            <person name="Saltykova A."/>
            <person name="Bonnot C."/>
            <person name="Breuninger H."/>
            <person name="Symeonidi A."/>
            <person name="Radhakrishnan G.V."/>
            <person name="Van Nieuwerburgh F."/>
            <person name="Deforce D."/>
            <person name="Chang C."/>
            <person name="Karol K.G."/>
            <person name="Hedrich R."/>
            <person name="Ulvskov P."/>
            <person name="Glockner G."/>
            <person name="Delwiche C.F."/>
            <person name="Petrasek J."/>
            <person name="Van de Peer Y."/>
            <person name="Friml J."/>
            <person name="Beilby M."/>
            <person name="Dolan L."/>
            <person name="Kohara Y."/>
            <person name="Sugano S."/>
            <person name="Fujiyama A."/>
            <person name="Delaux P.-M."/>
            <person name="Quint M."/>
            <person name="TheiBen G."/>
            <person name="Hagemann M."/>
            <person name="Harholt J."/>
            <person name="Dunand C."/>
            <person name="Zachgo S."/>
            <person name="Langdale J."/>
            <person name="Maumus F."/>
            <person name="Straeten D.V.D."/>
            <person name="Gould S.B."/>
            <person name="Rensing S.A."/>
        </authorList>
    </citation>
    <scope>NUCLEOTIDE SEQUENCE [LARGE SCALE GENOMIC DNA]</scope>
    <source>
        <strain evidence="2 3">S276</strain>
    </source>
</reference>
<evidence type="ECO:0000256" key="1">
    <source>
        <dbReference type="SAM" id="MobiDB-lite"/>
    </source>
</evidence>
<dbReference type="EMBL" id="BFEA01000174">
    <property type="protein sequence ID" value="GBG72920.1"/>
    <property type="molecule type" value="Genomic_DNA"/>
</dbReference>
<name>A0A388KS74_CHABU</name>
<feature type="compositionally biased region" description="Basic and acidic residues" evidence="1">
    <location>
        <begin position="134"/>
        <end position="145"/>
    </location>
</feature>
<feature type="region of interest" description="Disordered" evidence="1">
    <location>
        <begin position="126"/>
        <end position="145"/>
    </location>
</feature>
<organism evidence="2 3">
    <name type="scientific">Chara braunii</name>
    <name type="common">Braun's stonewort</name>
    <dbReference type="NCBI Taxonomy" id="69332"/>
    <lineage>
        <taxon>Eukaryota</taxon>
        <taxon>Viridiplantae</taxon>
        <taxon>Streptophyta</taxon>
        <taxon>Charophyceae</taxon>
        <taxon>Charales</taxon>
        <taxon>Characeae</taxon>
        <taxon>Chara</taxon>
    </lineage>
</organism>
<proteinExistence type="predicted"/>
<gene>
    <name evidence="2" type="ORF">CBR_g12641</name>
</gene>
<dbReference type="Proteomes" id="UP000265515">
    <property type="component" value="Unassembled WGS sequence"/>
</dbReference>
<evidence type="ECO:0000313" key="2">
    <source>
        <dbReference type="EMBL" id="GBG72920.1"/>
    </source>
</evidence>
<sequence length="287" mass="31904">MAARLERVTSTMVVDWTESCHYGIQGEAVRGLFGYQPATGSAQEPAIGRVIMEPAEAEAKREAEREAFEFRVPTKLATQRAPSCEPVSVSLPMPAESGPQGATSEHAQGSNEGSMDVLLEALSSMPEGVSTPMPEERVETPREEETVITVEGMCRGKPQRLDTPEYMPEAGGAQGVVDIRASESGPEEHVGAPLCHELAREATKTPPSPDSRRKRKTYKRLSDQSCFFYKKREHRALQCPKFLKDKAAGKFTEKDRRMYDRMGQLVEWFTDGSRAQLYSQNLEEMSE</sequence>
<accession>A0A388KS74</accession>